<evidence type="ECO:0000313" key="3">
    <source>
        <dbReference type="Proteomes" id="UP000261948"/>
    </source>
</evidence>
<keyword evidence="1" id="KW-0732">Signal</keyword>
<evidence type="ECO:0000313" key="2">
    <source>
        <dbReference type="EMBL" id="RGE46996.1"/>
    </source>
</evidence>
<accession>A0A373FS61</accession>
<keyword evidence="3" id="KW-1185">Reference proteome</keyword>
<feature type="chain" id="PRO_5017076125" description="Lipoprotein" evidence="1">
    <location>
        <begin position="33"/>
        <end position="135"/>
    </location>
</feature>
<gene>
    <name evidence="2" type="ORF">DZC30_00900</name>
</gene>
<protein>
    <recommendedName>
        <fullName evidence="4">Lipoprotein</fullName>
    </recommendedName>
</protein>
<dbReference type="OrthoDB" id="8820721at2"/>
<feature type="signal peptide" evidence="1">
    <location>
        <begin position="1"/>
        <end position="32"/>
    </location>
</feature>
<dbReference type="PROSITE" id="PS51257">
    <property type="entry name" value="PROKAR_LIPOPROTEIN"/>
    <property type="match status" value="1"/>
</dbReference>
<dbReference type="AlphaFoldDB" id="A0A373FS61"/>
<organism evidence="2 3">
    <name type="scientific">Comamonas testosteroni</name>
    <name type="common">Pseudomonas testosteroni</name>
    <dbReference type="NCBI Taxonomy" id="285"/>
    <lineage>
        <taxon>Bacteria</taxon>
        <taxon>Pseudomonadati</taxon>
        <taxon>Pseudomonadota</taxon>
        <taxon>Betaproteobacteria</taxon>
        <taxon>Burkholderiales</taxon>
        <taxon>Comamonadaceae</taxon>
        <taxon>Comamonas</taxon>
    </lineage>
</organism>
<dbReference type="EMBL" id="QURR01000001">
    <property type="protein sequence ID" value="RGE46996.1"/>
    <property type="molecule type" value="Genomic_DNA"/>
</dbReference>
<evidence type="ECO:0008006" key="4">
    <source>
        <dbReference type="Google" id="ProtNLM"/>
    </source>
</evidence>
<reference evidence="2 3" key="1">
    <citation type="submission" date="2018-08" db="EMBL/GenBank/DDBJ databases">
        <title>Comamonas testosteroni strain SWCO2.</title>
        <authorList>
            <person name="Jiang N."/>
            <person name="Zhang X.Z."/>
        </authorList>
    </citation>
    <scope>NUCLEOTIDE SEQUENCE [LARGE SCALE GENOMIC DNA]</scope>
    <source>
        <strain evidence="2 3">SWCO2</strain>
    </source>
</reference>
<name>A0A373FS61_COMTE</name>
<proteinExistence type="predicted"/>
<dbReference type="Proteomes" id="UP000261948">
    <property type="component" value="Unassembled WGS sequence"/>
</dbReference>
<sequence length="135" mass="14626">MKQTRKNMPLNLMKSVLVAVSGAAALTACGSADENFIWTAEKNIARKLKDPDSAKFGKTFIVRKPADASGMSEVAACGTIDGKNSFGAYTGGTRFVVKGLQGDSLLDISIMELDDPTESKPTTFEKIYWNTYCMK</sequence>
<comment type="caution">
    <text evidence="2">The sequence shown here is derived from an EMBL/GenBank/DDBJ whole genome shotgun (WGS) entry which is preliminary data.</text>
</comment>
<evidence type="ECO:0000256" key="1">
    <source>
        <dbReference type="SAM" id="SignalP"/>
    </source>
</evidence>